<reference evidence="2" key="2">
    <citation type="submission" date="2015-01" db="EMBL/GenBank/DDBJ databases">
        <title>Evolutionary Origins and Diversification of the Mycorrhizal Mutualists.</title>
        <authorList>
            <consortium name="DOE Joint Genome Institute"/>
            <consortium name="Mycorrhizal Genomics Consortium"/>
            <person name="Kohler A."/>
            <person name="Kuo A."/>
            <person name="Nagy L.G."/>
            <person name="Floudas D."/>
            <person name="Copeland A."/>
            <person name="Barry K.W."/>
            <person name="Cichocki N."/>
            <person name="Veneault-Fourrey C."/>
            <person name="LaButti K."/>
            <person name="Lindquist E.A."/>
            <person name="Lipzen A."/>
            <person name="Lundell T."/>
            <person name="Morin E."/>
            <person name="Murat C."/>
            <person name="Riley R."/>
            <person name="Ohm R."/>
            <person name="Sun H."/>
            <person name="Tunlid A."/>
            <person name="Henrissat B."/>
            <person name="Grigoriev I.V."/>
            <person name="Hibbett D.S."/>
            <person name="Martin F."/>
        </authorList>
    </citation>
    <scope>NUCLEOTIDE SEQUENCE [LARGE SCALE GENOMIC DNA]</scope>
    <source>
        <strain evidence="2">LaAM-08-1</strain>
    </source>
</reference>
<dbReference type="HOGENOM" id="CLU_2085209_0_0_1"/>
<organism evidence="1 2">
    <name type="scientific">Laccaria amethystina LaAM-08-1</name>
    <dbReference type="NCBI Taxonomy" id="1095629"/>
    <lineage>
        <taxon>Eukaryota</taxon>
        <taxon>Fungi</taxon>
        <taxon>Dikarya</taxon>
        <taxon>Basidiomycota</taxon>
        <taxon>Agaricomycotina</taxon>
        <taxon>Agaricomycetes</taxon>
        <taxon>Agaricomycetidae</taxon>
        <taxon>Agaricales</taxon>
        <taxon>Agaricineae</taxon>
        <taxon>Hydnangiaceae</taxon>
        <taxon>Laccaria</taxon>
    </lineage>
</organism>
<dbReference type="AlphaFoldDB" id="A0A0C9Y857"/>
<evidence type="ECO:0000313" key="2">
    <source>
        <dbReference type="Proteomes" id="UP000054477"/>
    </source>
</evidence>
<accession>A0A0C9Y857</accession>
<keyword evidence="2" id="KW-1185">Reference proteome</keyword>
<protein>
    <submittedName>
        <fullName evidence="1">Uncharacterized protein</fullName>
    </submittedName>
</protein>
<proteinExistence type="predicted"/>
<name>A0A0C9Y857_9AGAR</name>
<evidence type="ECO:0000313" key="1">
    <source>
        <dbReference type="EMBL" id="KIK04228.1"/>
    </source>
</evidence>
<sequence length="117" mass="12889">MARSHRSAGHMYLKNVRKGAFKLMVAWRREEKGKKAGLVRSAVSSERNSTLGDVVRSWDRIVAKSKPRLLPNSKCQRTNCMSPARPAHVGIFCKIPGPQPGGRLCSVDNECDSAQGL</sequence>
<reference evidence="1 2" key="1">
    <citation type="submission" date="2014-04" db="EMBL/GenBank/DDBJ databases">
        <authorList>
            <consortium name="DOE Joint Genome Institute"/>
            <person name="Kuo A."/>
            <person name="Kohler A."/>
            <person name="Nagy L.G."/>
            <person name="Floudas D."/>
            <person name="Copeland A."/>
            <person name="Barry K.W."/>
            <person name="Cichocki N."/>
            <person name="Veneault-Fourrey C."/>
            <person name="LaButti K."/>
            <person name="Lindquist E.A."/>
            <person name="Lipzen A."/>
            <person name="Lundell T."/>
            <person name="Morin E."/>
            <person name="Murat C."/>
            <person name="Sun H."/>
            <person name="Tunlid A."/>
            <person name="Henrissat B."/>
            <person name="Grigoriev I.V."/>
            <person name="Hibbett D.S."/>
            <person name="Martin F."/>
            <person name="Nordberg H.P."/>
            <person name="Cantor M.N."/>
            <person name="Hua S.X."/>
        </authorList>
    </citation>
    <scope>NUCLEOTIDE SEQUENCE [LARGE SCALE GENOMIC DNA]</scope>
    <source>
        <strain evidence="1 2">LaAM-08-1</strain>
    </source>
</reference>
<dbReference type="Proteomes" id="UP000054477">
    <property type="component" value="Unassembled WGS sequence"/>
</dbReference>
<gene>
    <name evidence="1" type="ORF">K443DRAFT_676191</name>
</gene>
<dbReference type="EMBL" id="KN838572">
    <property type="protein sequence ID" value="KIK04228.1"/>
    <property type="molecule type" value="Genomic_DNA"/>
</dbReference>